<proteinExistence type="predicted"/>
<feature type="signal peptide" evidence="1">
    <location>
        <begin position="1"/>
        <end position="17"/>
    </location>
</feature>
<dbReference type="Proteomes" id="UP001465668">
    <property type="component" value="Unassembled WGS sequence"/>
</dbReference>
<dbReference type="Gene3D" id="2.60.20.10">
    <property type="entry name" value="Crystallins"/>
    <property type="match status" value="1"/>
</dbReference>
<name>A0ABR2Y942_9PEZI</name>
<keyword evidence="1" id="KW-0732">Signal</keyword>
<evidence type="ECO:0000313" key="2">
    <source>
        <dbReference type="EMBL" id="KAK9783746.1"/>
    </source>
</evidence>
<reference evidence="2 3" key="1">
    <citation type="submission" date="2024-02" db="EMBL/GenBank/DDBJ databases">
        <title>First draft genome assembly of two strains of Seiridium cardinale.</title>
        <authorList>
            <person name="Emiliani G."/>
            <person name="Scali E."/>
        </authorList>
    </citation>
    <scope>NUCLEOTIDE SEQUENCE [LARGE SCALE GENOMIC DNA]</scope>
    <source>
        <strain evidence="2 3">BM-138-000479</strain>
    </source>
</reference>
<organism evidence="2 3">
    <name type="scientific">Seiridium cardinale</name>
    <dbReference type="NCBI Taxonomy" id="138064"/>
    <lineage>
        <taxon>Eukaryota</taxon>
        <taxon>Fungi</taxon>
        <taxon>Dikarya</taxon>
        <taxon>Ascomycota</taxon>
        <taxon>Pezizomycotina</taxon>
        <taxon>Sordariomycetes</taxon>
        <taxon>Xylariomycetidae</taxon>
        <taxon>Amphisphaeriales</taxon>
        <taxon>Sporocadaceae</taxon>
        <taxon>Seiridium</taxon>
    </lineage>
</organism>
<evidence type="ECO:0000313" key="3">
    <source>
        <dbReference type="Proteomes" id="UP001465668"/>
    </source>
</evidence>
<keyword evidence="3" id="KW-1185">Reference proteome</keyword>
<evidence type="ECO:0000256" key="1">
    <source>
        <dbReference type="SAM" id="SignalP"/>
    </source>
</evidence>
<comment type="caution">
    <text evidence="2">The sequence shown here is derived from an EMBL/GenBank/DDBJ whole genome shotgun (WGS) entry which is preliminary data.</text>
</comment>
<gene>
    <name evidence="2" type="ORF">SCAR479_00305</name>
</gene>
<accession>A0ABR2Y942</accession>
<feature type="chain" id="PRO_5047049323" evidence="1">
    <location>
        <begin position="18"/>
        <end position="126"/>
    </location>
</feature>
<sequence>MYTAVITVLGLAAAAMALPAPATNANATLTVQANGEVEIQICRDEHFRSCRPRYPVSFGVCHPVPWEDNDAIDSFYIHHGGVGPKPQCTFWTDIDCGGNAFKVNYDVDSVPAAFHDQFSSIECYAH</sequence>
<protein>
    <submittedName>
        <fullName evidence="2">Beta/gamma crystallin 'Greek key' domain-containing protein</fullName>
    </submittedName>
</protein>
<dbReference type="EMBL" id="JARVKM010000001">
    <property type="protein sequence ID" value="KAK9783746.1"/>
    <property type="molecule type" value="Genomic_DNA"/>
</dbReference>